<dbReference type="AlphaFoldDB" id="C0NVP0"/>
<dbReference type="InParanoid" id="C0NVP0"/>
<feature type="chain" id="PRO_5002901405" evidence="1">
    <location>
        <begin position="24"/>
        <end position="291"/>
    </location>
</feature>
<accession>C0NVP0</accession>
<reference evidence="2" key="1">
    <citation type="submission" date="2009-02" db="EMBL/GenBank/DDBJ databases">
        <title>The Genome Sequence of Ajellomyces capsulatus strain G186AR.</title>
        <authorList>
            <consortium name="The Broad Institute Genome Sequencing Platform"/>
            <person name="Champion M."/>
            <person name="Cuomo C."/>
            <person name="Ma L.-J."/>
            <person name="Henn M.R."/>
            <person name="Sil A."/>
            <person name="Goldman B."/>
            <person name="Young S.K."/>
            <person name="Kodira C.D."/>
            <person name="Zeng Q."/>
            <person name="Koehrsen M."/>
            <person name="Alvarado L."/>
            <person name="Berlin A."/>
            <person name="Borenstein D."/>
            <person name="Chen Z."/>
            <person name="Engels R."/>
            <person name="Freedman E."/>
            <person name="Gellesch M."/>
            <person name="Goldberg J."/>
            <person name="Griggs A."/>
            <person name="Gujja S."/>
            <person name="Heiman D."/>
            <person name="Hepburn T."/>
            <person name="Howarth C."/>
            <person name="Jen D."/>
            <person name="Larson L."/>
            <person name="Lewis B."/>
            <person name="Mehta T."/>
            <person name="Park D."/>
            <person name="Pearson M."/>
            <person name="Roberts A."/>
            <person name="Saif S."/>
            <person name="Shea T."/>
            <person name="Shenoy N."/>
            <person name="Sisk P."/>
            <person name="Stolte C."/>
            <person name="Sykes S."/>
            <person name="Walk T."/>
            <person name="White J."/>
            <person name="Yandava C."/>
            <person name="Klein B."/>
            <person name="McEwen J.G."/>
            <person name="Puccia R."/>
            <person name="Goldman G.H."/>
            <person name="Felipe M.S."/>
            <person name="Nino-Vega G."/>
            <person name="San-Blas G."/>
            <person name="Taylor J."/>
            <person name="Mendoza L."/>
            <person name="Galagan J."/>
            <person name="Nusbaum C."/>
            <person name="Birren B."/>
        </authorList>
    </citation>
    <scope>NUCLEOTIDE SEQUENCE</scope>
    <source>
        <strain evidence="2">G186AR</strain>
    </source>
</reference>
<sequence length="291" mass="31809">MTSPTTWRWLLALAAGVVPAAMAQICTPDDGSWGYAYMVRNQSDLDVIAASCTTINGSLIMGVNYTGPFSLPNVRNITSLFRSEALTEPPYHPAPISADLPDLEFLGDGPWFGDLSTLTNFSAPNLKRVGHEVRLRSVQSVNLASLEEAESLRIEGNIDRLQLDTLKRISEGFVICNSDNCDDKKIPITSLNLSLPSLHTAGRISIHGRLSNLSVPNLSNITGTESISQAFELITSGETINVSLPELIFVGNDSMVLNGDITRCKPPLREGRRDIAKRQYIKVFNMPLQIP</sequence>
<name>C0NVP0_AJECG</name>
<gene>
    <name evidence="2" type="ORF">HCBG_07220</name>
</gene>
<dbReference type="HOGENOM" id="CLU_061198_0_0_1"/>
<dbReference type="EMBL" id="GG663373">
    <property type="protein sequence ID" value="EEH04579.1"/>
    <property type="molecule type" value="Genomic_DNA"/>
</dbReference>
<dbReference type="Proteomes" id="UP000001631">
    <property type="component" value="Unassembled WGS sequence"/>
</dbReference>
<dbReference type="GeneID" id="69040236"/>
<evidence type="ECO:0000256" key="1">
    <source>
        <dbReference type="SAM" id="SignalP"/>
    </source>
</evidence>
<evidence type="ECO:0000313" key="2">
    <source>
        <dbReference type="EMBL" id="EEH04579.1"/>
    </source>
</evidence>
<organism evidence="2 3">
    <name type="scientific">Ajellomyces capsulatus (strain G186AR / H82 / ATCC MYA-2454 / RMSCC 2432)</name>
    <name type="common">Darling's disease fungus</name>
    <name type="synonym">Histoplasma capsulatum</name>
    <dbReference type="NCBI Taxonomy" id="447093"/>
    <lineage>
        <taxon>Eukaryota</taxon>
        <taxon>Fungi</taxon>
        <taxon>Dikarya</taxon>
        <taxon>Ascomycota</taxon>
        <taxon>Pezizomycotina</taxon>
        <taxon>Eurotiomycetes</taxon>
        <taxon>Eurotiomycetidae</taxon>
        <taxon>Onygenales</taxon>
        <taxon>Ajellomycetaceae</taxon>
        <taxon>Histoplasma</taxon>
    </lineage>
</organism>
<keyword evidence="1" id="KW-0732">Signal</keyword>
<dbReference type="VEuPathDB" id="FungiDB:I7I50_09530"/>
<feature type="signal peptide" evidence="1">
    <location>
        <begin position="1"/>
        <end position="23"/>
    </location>
</feature>
<keyword evidence="3" id="KW-1185">Reference proteome</keyword>
<evidence type="ECO:0000313" key="3">
    <source>
        <dbReference type="Proteomes" id="UP000001631"/>
    </source>
</evidence>
<proteinExistence type="predicted"/>
<protein>
    <submittedName>
        <fullName evidence="2">Uncharacterized protein</fullName>
    </submittedName>
</protein>
<dbReference type="RefSeq" id="XP_045285060.1">
    <property type="nucleotide sequence ID" value="XM_045434269.1"/>
</dbReference>